<dbReference type="Pfam" id="PF13469">
    <property type="entry name" value="Sulfotransfer_3"/>
    <property type="match status" value="1"/>
</dbReference>
<dbReference type="Gene3D" id="3.40.50.300">
    <property type="entry name" value="P-loop containing nucleotide triphosphate hydrolases"/>
    <property type="match status" value="1"/>
</dbReference>
<gene>
    <name evidence="2" type="ORF">MA04_02793</name>
</gene>
<dbReference type="PANTHER" id="PTHR12788">
    <property type="entry name" value="PROTEIN-TYROSINE SULFOTRANSFERASE 2"/>
    <property type="match status" value="1"/>
</dbReference>
<organism evidence="2 3">
    <name type="scientific">Alloalcanivorax balearicus MACL04</name>
    <dbReference type="NCBI Taxonomy" id="1177182"/>
    <lineage>
        <taxon>Bacteria</taxon>
        <taxon>Pseudomonadati</taxon>
        <taxon>Pseudomonadota</taxon>
        <taxon>Gammaproteobacteria</taxon>
        <taxon>Oceanospirillales</taxon>
        <taxon>Alcanivoracaceae</taxon>
        <taxon>Alloalcanivorax</taxon>
    </lineage>
</organism>
<accession>A0ABT2R138</accession>
<evidence type="ECO:0000313" key="2">
    <source>
        <dbReference type="EMBL" id="MCU5783493.1"/>
    </source>
</evidence>
<comment type="caution">
    <text evidence="2">The sequence shown here is derived from an EMBL/GenBank/DDBJ whole genome shotgun (WGS) entry which is preliminary data.</text>
</comment>
<dbReference type="InterPro" id="IPR026634">
    <property type="entry name" value="TPST-like"/>
</dbReference>
<dbReference type="Proteomes" id="UP001064106">
    <property type="component" value="Unassembled WGS sequence"/>
</dbReference>
<dbReference type="PANTHER" id="PTHR12788:SF10">
    <property type="entry name" value="PROTEIN-TYROSINE SULFOTRANSFERASE"/>
    <property type="match status" value="1"/>
</dbReference>
<name>A0ABT2R138_9GAMM</name>
<dbReference type="EMBL" id="ARXS01000016">
    <property type="protein sequence ID" value="MCU5783493.1"/>
    <property type="molecule type" value="Genomic_DNA"/>
</dbReference>
<protein>
    <submittedName>
        <fullName evidence="2">Sulfotransferase</fullName>
    </submittedName>
</protein>
<sequence length="295" mass="34558">MWRDKYSISDSEDAPFFIVGAGRSGNTLLRKMICENTLTAIPPELPGLGNIVRLYDRMRKCSWEDFCFNIIEEFKFQCEKTPGVVEEESRWDELGVRFSDIIERCKESESKSLASVVRALYKEYMEKNMPGSTKYGDKTPWNAFHVGRIDRMFPNAKYIHLIRDGRASALSYRESLNYNYQDAVDRWIDANKKIENFKAKRQDRFITIKYENLVSETDACLSVMVEFLELEETVPENRVNMNYGDMGAKHHRNAESGKIMEGRKDAWRKRITKEEMLYSEKRMGRLLKSYGYDVS</sequence>
<evidence type="ECO:0000256" key="1">
    <source>
        <dbReference type="ARBA" id="ARBA00022679"/>
    </source>
</evidence>
<reference evidence="2" key="1">
    <citation type="submission" date="2012-09" db="EMBL/GenBank/DDBJ databases">
        <title>Genome Sequence of alkane-degrading Bacterium Alcanivorax balearicus MACL04.</title>
        <authorList>
            <person name="Lai Q."/>
            <person name="Shao Z."/>
        </authorList>
    </citation>
    <scope>NUCLEOTIDE SEQUENCE</scope>
    <source>
        <strain evidence="2">MACL04</strain>
    </source>
</reference>
<evidence type="ECO:0000313" key="3">
    <source>
        <dbReference type="Proteomes" id="UP001064106"/>
    </source>
</evidence>
<keyword evidence="1" id="KW-0808">Transferase</keyword>
<proteinExistence type="predicted"/>
<dbReference type="InterPro" id="IPR027417">
    <property type="entry name" value="P-loop_NTPase"/>
</dbReference>
<keyword evidence="3" id="KW-1185">Reference proteome</keyword>
<dbReference type="SUPFAM" id="SSF52540">
    <property type="entry name" value="P-loop containing nucleoside triphosphate hydrolases"/>
    <property type="match status" value="1"/>
</dbReference>